<evidence type="ECO:0008006" key="4">
    <source>
        <dbReference type="Google" id="ProtNLM"/>
    </source>
</evidence>
<dbReference type="OrthoDB" id="5346979at2759"/>
<keyword evidence="1" id="KW-0472">Membrane</keyword>
<evidence type="ECO:0000313" key="2">
    <source>
        <dbReference type="EMBL" id="KIM33082.1"/>
    </source>
</evidence>
<dbReference type="EMBL" id="KN824279">
    <property type="protein sequence ID" value="KIM33082.1"/>
    <property type="molecule type" value="Genomic_DNA"/>
</dbReference>
<evidence type="ECO:0000256" key="1">
    <source>
        <dbReference type="SAM" id="Phobius"/>
    </source>
</evidence>
<keyword evidence="3" id="KW-1185">Reference proteome</keyword>
<dbReference type="AlphaFoldDB" id="A0A0C2XW38"/>
<evidence type="ECO:0000313" key="3">
    <source>
        <dbReference type="Proteomes" id="UP000054097"/>
    </source>
</evidence>
<reference evidence="3" key="2">
    <citation type="submission" date="2015-01" db="EMBL/GenBank/DDBJ databases">
        <title>Evolutionary Origins and Diversification of the Mycorrhizal Mutualists.</title>
        <authorList>
            <consortium name="DOE Joint Genome Institute"/>
            <consortium name="Mycorrhizal Genomics Consortium"/>
            <person name="Kohler A."/>
            <person name="Kuo A."/>
            <person name="Nagy L.G."/>
            <person name="Floudas D."/>
            <person name="Copeland A."/>
            <person name="Barry K.W."/>
            <person name="Cichocki N."/>
            <person name="Veneault-Fourrey C."/>
            <person name="LaButti K."/>
            <person name="Lindquist E.A."/>
            <person name="Lipzen A."/>
            <person name="Lundell T."/>
            <person name="Morin E."/>
            <person name="Murat C."/>
            <person name="Riley R."/>
            <person name="Ohm R."/>
            <person name="Sun H."/>
            <person name="Tunlid A."/>
            <person name="Henrissat B."/>
            <person name="Grigoriev I.V."/>
            <person name="Hibbett D.S."/>
            <person name="Martin F."/>
        </authorList>
    </citation>
    <scope>NUCLEOTIDE SEQUENCE [LARGE SCALE GENOMIC DNA]</scope>
    <source>
        <strain evidence="3">MAFF 305830</strain>
    </source>
</reference>
<protein>
    <recommendedName>
        <fullName evidence="4">Transmembrane protein</fullName>
    </recommendedName>
</protein>
<sequence>MNDTVDLNAGKQNNRQNFIKYSVIGVGVSVALLPAAYFLLRSPNQTLRAPWVSGRIKSAPPPRRIASRSNVTPAEVQTQPTQVKLPGFTALLKGRKAEDEDSPFSFSWADVTRSSAWLTFRAFSLATFAVAAVAGTSISLLVWKWDVQDMQDFHDKMRLHVSSLIPSLSSNVHRPVGPWYSGDGDSAESGTSIMPIQEKDVDSWQWDTAKQRMDEAYERGGASAWIAVAAREMEMERLQLIRQRQQRRQRLDEKLI</sequence>
<gene>
    <name evidence="2" type="ORF">M408DRAFT_326739</name>
</gene>
<keyword evidence="1" id="KW-1133">Transmembrane helix</keyword>
<name>A0A0C2XW38_SERVB</name>
<reference evidence="2 3" key="1">
    <citation type="submission" date="2014-04" db="EMBL/GenBank/DDBJ databases">
        <authorList>
            <consortium name="DOE Joint Genome Institute"/>
            <person name="Kuo A."/>
            <person name="Zuccaro A."/>
            <person name="Kohler A."/>
            <person name="Nagy L.G."/>
            <person name="Floudas D."/>
            <person name="Copeland A."/>
            <person name="Barry K.W."/>
            <person name="Cichocki N."/>
            <person name="Veneault-Fourrey C."/>
            <person name="LaButti K."/>
            <person name="Lindquist E.A."/>
            <person name="Lipzen A."/>
            <person name="Lundell T."/>
            <person name="Morin E."/>
            <person name="Murat C."/>
            <person name="Sun H."/>
            <person name="Tunlid A."/>
            <person name="Henrissat B."/>
            <person name="Grigoriev I.V."/>
            <person name="Hibbett D.S."/>
            <person name="Martin F."/>
            <person name="Nordberg H.P."/>
            <person name="Cantor M.N."/>
            <person name="Hua S.X."/>
        </authorList>
    </citation>
    <scope>NUCLEOTIDE SEQUENCE [LARGE SCALE GENOMIC DNA]</scope>
    <source>
        <strain evidence="2 3">MAFF 305830</strain>
    </source>
</reference>
<proteinExistence type="predicted"/>
<keyword evidence="1" id="KW-0812">Transmembrane</keyword>
<feature type="transmembrane region" description="Helical" evidence="1">
    <location>
        <begin position="21"/>
        <end position="40"/>
    </location>
</feature>
<dbReference type="Proteomes" id="UP000054097">
    <property type="component" value="Unassembled WGS sequence"/>
</dbReference>
<dbReference type="HOGENOM" id="CLU_1086511_0_0_1"/>
<feature type="transmembrane region" description="Helical" evidence="1">
    <location>
        <begin position="122"/>
        <end position="143"/>
    </location>
</feature>
<organism evidence="2 3">
    <name type="scientific">Serendipita vermifera MAFF 305830</name>
    <dbReference type="NCBI Taxonomy" id="933852"/>
    <lineage>
        <taxon>Eukaryota</taxon>
        <taxon>Fungi</taxon>
        <taxon>Dikarya</taxon>
        <taxon>Basidiomycota</taxon>
        <taxon>Agaricomycotina</taxon>
        <taxon>Agaricomycetes</taxon>
        <taxon>Sebacinales</taxon>
        <taxon>Serendipitaceae</taxon>
        <taxon>Serendipita</taxon>
    </lineage>
</organism>
<accession>A0A0C2XW38</accession>